<protein>
    <submittedName>
        <fullName evidence="2">(rape) hypothetical protein</fullName>
    </submittedName>
</protein>
<dbReference type="PANTHER" id="PTHR31672">
    <property type="entry name" value="BNACNNG10540D PROTEIN"/>
    <property type="match status" value="1"/>
</dbReference>
<dbReference type="Proteomes" id="UP001295469">
    <property type="component" value="Chromosome A05"/>
</dbReference>
<proteinExistence type="predicted"/>
<name>A0A816TP33_BRANA</name>
<sequence length="334" mass="39006">MTIISDLSQDLIEEILSRVQLASQRVARSTCKQWNGLYKDESLTKNQRGKAAYDNMVVRVCDSRVCLVRVDLEGVHNNKDGLVEISTKLMDQQNRVKVHREFMVCDGLLLCFRKNDVLYGIRQQEQPKVLRLLYSGSTVQYEMYDLKSDSWRDLAVTCDWTIQHYREGLSLKGNNYFVAQRVKEVDQMGEYLICFDFTSDRFRHCLDLNSRNGDSVILSSVRDEQLALLFYSVDTYEIEIQITTKIEANELTWINFLKVDLKPFTGMLRKFLWCGYGSFFVDEKKKVALIWDEHYPKAYLIGEDNYFTVAALGNFIYYWAVVYSYVPSSVQIQK</sequence>
<gene>
    <name evidence="2" type="ORF">DARMORV10_A05P30040.1</name>
</gene>
<dbReference type="SMART" id="SM00256">
    <property type="entry name" value="FBOX"/>
    <property type="match status" value="1"/>
</dbReference>
<feature type="domain" description="F-box" evidence="1">
    <location>
        <begin position="7"/>
        <end position="47"/>
    </location>
</feature>
<dbReference type="AlphaFoldDB" id="A0A816TP33"/>
<dbReference type="SUPFAM" id="SSF81383">
    <property type="entry name" value="F-box domain"/>
    <property type="match status" value="1"/>
</dbReference>
<dbReference type="NCBIfam" id="TIGR01640">
    <property type="entry name" value="F_box_assoc_1"/>
    <property type="match status" value="1"/>
</dbReference>
<dbReference type="InterPro" id="IPR050796">
    <property type="entry name" value="SCF_F-box_component"/>
</dbReference>
<dbReference type="InterPro" id="IPR017451">
    <property type="entry name" value="F-box-assoc_interact_dom"/>
</dbReference>
<evidence type="ECO:0000313" key="2">
    <source>
        <dbReference type="EMBL" id="CAF2100275.1"/>
    </source>
</evidence>
<organism evidence="2">
    <name type="scientific">Brassica napus</name>
    <name type="common">Rape</name>
    <dbReference type="NCBI Taxonomy" id="3708"/>
    <lineage>
        <taxon>Eukaryota</taxon>
        <taxon>Viridiplantae</taxon>
        <taxon>Streptophyta</taxon>
        <taxon>Embryophyta</taxon>
        <taxon>Tracheophyta</taxon>
        <taxon>Spermatophyta</taxon>
        <taxon>Magnoliopsida</taxon>
        <taxon>eudicotyledons</taxon>
        <taxon>Gunneridae</taxon>
        <taxon>Pentapetalae</taxon>
        <taxon>rosids</taxon>
        <taxon>malvids</taxon>
        <taxon>Brassicales</taxon>
        <taxon>Brassicaceae</taxon>
        <taxon>Brassiceae</taxon>
        <taxon>Brassica</taxon>
    </lineage>
</organism>
<dbReference type="Pfam" id="PF00646">
    <property type="entry name" value="F-box"/>
    <property type="match status" value="1"/>
</dbReference>
<dbReference type="InterPro" id="IPR001810">
    <property type="entry name" value="F-box_dom"/>
</dbReference>
<feature type="non-terminal residue" evidence="2">
    <location>
        <position position="1"/>
    </location>
</feature>
<reference evidence="2" key="1">
    <citation type="submission" date="2021-01" db="EMBL/GenBank/DDBJ databases">
        <authorList>
            <consortium name="Genoscope - CEA"/>
            <person name="William W."/>
        </authorList>
    </citation>
    <scope>NUCLEOTIDE SEQUENCE</scope>
</reference>
<evidence type="ECO:0000259" key="1">
    <source>
        <dbReference type="SMART" id="SM00256"/>
    </source>
</evidence>
<dbReference type="InterPro" id="IPR006527">
    <property type="entry name" value="F-box-assoc_dom_typ1"/>
</dbReference>
<dbReference type="Pfam" id="PF07734">
    <property type="entry name" value="FBA_1"/>
    <property type="match status" value="1"/>
</dbReference>
<dbReference type="EMBL" id="HG994359">
    <property type="protein sequence ID" value="CAF2100275.1"/>
    <property type="molecule type" value="Genomic_DNA"/>
</dbReference>
<dbReference type="InterPro" id="IPR036047">
    <property type="entry name" value="F-box-like_dom_sf"/>
</dbReference>
<accession>A0A816TP33</accession>